<evidence type="ECO:0000256" key="1">
    <source>
        <dbReference type="SAM" id="MobiDB-lite"/>
    </source>
</evidence>
<feature type="compositionally biased region" description="Basic and acidic residues" evidence="1">
    <location>
        <begin position="62"/>
        <end position="81"/>
    </location>
</feature>
<reference evidence="2 3" key="3">
    <citation type="journal article" date="2010" name="BMC Genomics">
        <title>Transcriptome sequencing and comparative analysis of cucumber flowers with different sex types.</title>
        <authorList>
            <person name="Guo S."/>
            <person name="Zheng Y."/>
            <person name="Joung J.G."/>
            <person name="Liu S."/>
            <person name="Zhang Z."/>
            <person name="Crasta O.R."/>
            <person name="Sobral B.W."/>
            <person name="Xu Y."/>
            <person name="Huang S."/>
            <person name="Fei Z."/>
        </authorList>
    </citation>
    <scope>NUCLEOTIDE SEQUENCE [LARGE SCALE GENOMIC DNA]</scope>
    <source>
        <strain evidence="3">cv. 9930</strain>
    </source>
</reference>
<feature type="region of interest" description="Disordered" evidence="1">
    <location>
        <begin position="62"/>
        <end position="89"/>
    </location>
</feature>
<organism evidence="2 3">
    <name type="scientific">Cucumis sativus</name>
    <name type="common">Cucumber</name>
    <dbReference type="NCBI Taxonomy" id="3659"/>
    <lineage>
        <taxon>Eukaryota</taxon>
        <taxon>Viridiplantae</taxon>
        <taxon>Streptophyta</taxon>
        <taxon>Embryophyta</taxon>
        <taxon>Tracheophyta</taxon>
        <taxon>Spermatophyta</taxon>
        <taxon>Magnoliopsida</taxon>
        <taxon>eudicotyledons</taxon>
        <taxon>Gunneridae</taxon>
        <taxon>Pentapetalae</taxon>
        <taxon>rosids</taxon>
        <taxon>fabids</taxon>
        <taxon>Cucurbitales</taxon>
        <taxon>Cucurbitaceae</taxon>
        <taxon>Benincaseae</taxon>
        <taxon>Cucumis</taxon>
    </lineage>
</organism>
<evidence type="ECO:0000313" key="3">
    <source>
        <dbReference type="Proteomes" id="UP000029981"/>
    </source>
</evidence>
<reference evidence="2 3" key="4">
    <citation type="journal article" date="2011" name="BMC Genomics">
        <title>RNA-Seq improves annotation of protein-coding genes in the cucumber genome.</title>
        <authorList>
            <person name="Li Z."/>
            <person name="Zhang Z."/>
            <person name="Yan P."/>
            <person name="Huang S."/>
            <person name="Fei Z."/>
            <person name="Lin K."/>
        </authorList>
    </citation>
    <scope>NUCLEOTIDE SEQUENCE [LARGE SCALE GENOMIC DNA]</scope>
    <source>
        <strain evidence="3">cv. 9930</strain>
    </source>
</reference>
<proteinExistence type="predicted"/>
<accession>A0A0A0L0Y4</accession>
<gene>
    <name evidence="2" type="ORF">Csa_4G131150</name>
</gene>
<dbReference type="Gramene" id="KGN53801">
    <property type="protein sequence ID" value="KGN53801"/>
    <property type="gene ID" value="Csa_4G131150"/>
</dbReference>
<name>A0A0A0L0Y4_CUCSA</name>
<dbReference type="Proteomes" id="UP000029981">
    <property type="component" value="Chromosome 4"/>
</dbReference>
<protein>
    <submittedName>
        <fullName evidence="2">Uncharacterized protein</fullName>
    </submittedName>
</protein>
<dbReference type="AlphaFoldDB" id="A0A0A0L0Y4"/>
<sequence>MMKGCLHHNILGCVIIEQFYFGLSRDTQQFVDAVFIGGMLRLSCNHIKTTLDAMVSNSQEWRDNEFGSHNESKGNRREKGRTNKGSNGNAMITLQSQVTEMNKLLQSMALSQLNAIGSSIKVVHQVLNLVV</sequence>
<evidence type="ECO:0000313" key="2">
    <source>
        <dbReference type="EMBL" id="KGN53801.1"/>
    </source>
</evidence>
<keyword evidence="3" id="KW-1185">Reference proteome</keyword>
<reference evidence="2 3" key="1">
    <citation type="journal article" date="2009" name="Nat. Genet.">
        <title>The genome of the cucumber, Cucumis sativus L.</title>
        <authorList>
            <person name="Huang S."/>
            <person name="Li R."/>
            <person name="Zhang Z."/>
            <person name="Li L."/>
            <person name="Gu X."/>
            <person name="Fan W."/>
            <person name="Lucas W.J."/>
            <person name="Wang X."/>
            <person name="Xie B."/>
            <person name="Ni P."/>
            <person name="Ren Y."/>
            <person name="Zhu H."/>
            <person name="Li J."/>
            <person name="Lin K."/>
            <person name="Jin W."/>
            <person name="Fei Z."/>
            <person name="Li G."/>
            <person name="Staub J."/>
            <person name="Kilian A."/>
            <person name="van der Vossen E.A."/>
            <person name="Wu Y."/>
            <person name="Guo J."/>
            <person name="He J."/>
            <person name="Jia Z."/>
            <person name="Ren Y."/>
            <person name="Tian G."/>
            <person name="Lu Y."/>
            <person name="Ruan J."/>
            <person name="Qian W."/>
            <person name="Wang M."/>
            <person name="Huang Q."/>
            <person name="Li B."/>
            <person name="Xuan Z."/>
            <person name="Cao J."/>
            <person name="Asan"/>
            <person name="Wu Z."/>
            <person name="Zhang J."/>
            <person name="Cai Q."/>
            <person name="Bai Y."/>
            <person name="Zhao B."/>
            <person name="Han Y."/>
            <person name="Li Y."/>
            <person name="Li X."/>
            <person name="Wang S."/>
            <person name="Shi Q."/>
            <person name="Liu S."/>
            <person name="Cho W.K."/>
            <person name="Kim J.Y."/>
            <person name="Xu Y."/>
            <person name="Heller-Uszynska K."/>
            <person name="Miao H."/>
            <person name="Cheng Z."/>
            <person name="Zhang S."/>
            <person name="Wu J."/>
            <person name="Yang Y."/>
            <person name="Kang H."/>
            <person name="Li M."/>
            <person name="Liang H."/>
            <person name="Ren X."/>
            <person name="Shi Z."/>
            <person name="Wen M."/>
            <person name="Jian M."/>
            <person name="Yang H."/>
            <person name="Zhang G."/>
            <person name="Yang Z."/>
            <person name="Chen R."/>
            <person name="Liu S."/>
            <person name="Li J."/>
            <person name="Ma L."/>
            <person name="Liu H."/>
            <person name="Zhou Y."/>
            <person name="Zhao J."/>
            <person name="Fang X."/>
            <person name="Li G."/>
            <person name="Fang L."/>
            <person name="Li Y."/>
            <person name="Liu D."/>
            <person name="Zheng H."/>
            <person name="Zhang Y."/>
            <person name="Qin N."/>
            <person name="Li Z."/>
            <person name="Yang G."/>
            <person name="Yang S."/>
            <person name="Bolund L."/>
            <person name="Kristiansen K."/>
            <person name="Zheng H."/>
            <person name="Li S."/>
            <person name="Zhang X."/>
            <person name="Yang H."/>
            <person name="Wang J."/>
            <person name="Sun R."/>
            <person name="Zhang B."/>
            <person name="Jiang S."/>
            <person name="Wang J."/>
            <person name="Du Y."/>
            <person name="Li S."/>
        </authorList>
    </citation>
    <scope>NUCLEOTIDE SEQUENCE [LARGE SCALE GENOMIC DNA]</scope>
    <source>
        <strain evidence="3">cv. 9930</strain>
    </source>
</reference>
<reference evidence="2 3" key="2">
    <citation type="journal article" date="2009" name="PLoS ONE">
        <title>An integrated genetic and cytogenetic map of the cucumber genome.</title>
        <authorList>
            <person name="Ren Y."/>
            <person name="Zhang Z."/>
            <person name="Liu J."/>
            <person name="Staub J.E."/>
            <person name="Han Y."/>
            <person name="Cheng Z."/>
            <person name="Li X."/>
            <person name="Lu J."/>
            <person name="Miao H."/>
            <person name="Kang H."/>
            <person name="Xie B."/>
            <person name="Gu X."/>
            <person name="Wang X."/>
            <person name="Du Y."/>
            <person name="Jin W."/>
            <person name="Huang S."/>
        </authorList>
    </citation>
    <scope>NUCLEOTIDE SEQUENCE [LARGE SCALE GENOMIC DNA]</scope>
    <source>
        <strain evidence="3">cv. 9930</strain>
    </source>
</reference>
<dbReference type="EMBL" id="CM002925">
    <property type="protein sequence ID" value="KGN53801.1"/>
    <property type="molecule type" value="Genomic_DNA"/>
</dbReference>